<dbReference type="Gene3D" id="3.40.190.10">
    <property type="entry name" value="Periplasmic binding protein-like II"/>
    <property type="match status" value="2"/>
</dbReference>
<dbReference type="PANTHER" id="PTHR35936">
    <property type="entry name" value="MEMBRANE-BOUND LYTIC MUREIN TRANSGLYCOSYLASE F"/>
    <property type="match status" value="1"/>
</dbReference>
<protein>
    <submittedName>
        <fullName evidence="5">Cyclohexadienyl dehydratase</fullName>
    </submittedName>
</protein>
<dbReference type="PANTHER" id="PTHR35936:SF19">
    <property type="entry name" value="AMINO-ACID-BINDING PROTEIN YXEM-RELATED"/>
    <property type="match status" value="1"/>
</dbReference>
<keyword evidence="6" id="KW-1185">Reference proteome</keyword>
<comment type="similarity">
    <text evidence="1">Belongs to the bacterial solute-binding protein 3 family.</text>
</comment>
<dbReference type="Proteomes" id="UP000198982">
    <property type="component" value="Unassembled WGS sequence"/>
</dbReference>
<keyword evidence="2 3" id="KW-0732">Signal</keyword>
<evidence type="ECO:0000256" key="3">
    <source>
        <dbReference type="SAM" id="SignalP"/>
    </source>
</evidence>
<evidence type="ECO:0000256" key="2">
    <source>
        <dbReference type="ARBA" id="ARBA00022729"/>
    </source>
</evidence>
<dbReference type="Pfam" id="PF00497">
    <property type="entry name" value="SBP_bac_3"/>
    <property type="match status" value="1"/>
</dbReference>
<reference evidence="6" key="1">
    <citation type="submission" date="2016-10" db="EMBL/GenBank/DDBJ databases">
        <authorList>
            <person name="Varghese N."/>
            <person name="Submissions S."/>
        </authorList>
    </citation>
    <scope>NUCLEOTIDE SEQUENCE [LARGE SCALE GENOMIC DNA]</scope>
    <source>
        <strain evidence="6">DSM 9751</strain>
    </source>
</reference>
<gene>
    <name evidence="5" type="ORF">SAMN05216178_6376</name>
</gene>
<dbReference type="RefSeq" id="WP_092320428.1">
    <property type="nucleotide sequence ID" value="NZ_FNTJ01000002.1"/>
</dbReference>
<dbReference type="InterPro" id="IPR001638">
    <property type="entry name" value="Solute-binding_3/MltF_N"/>
</dbReference>
<feature type="domain" description="Solute-binding protein family 3/N-terminal" evidence="4">
    <location>
        <begin position="36"/>
        <end position="260"/>
    </location>
</feature>
<dbReference type="EMBL" id="FNTJ01000002">
    <property type="protein sequence ID" value="SED13489.1"/>
    <property type="molecule type" value="Genomic_DNA"/>
</dbReference>
<accession>A0A1H4Y6I7</accession>
<name>A0A1H4Y6I7_9PSED</name>
<dbReference type="SUPFAM" id="SSF53850">
    <property type="entry name" value="Periplasmic binding protein-like II"/>
    <property type="match status" value="1"/>
</dbReference>
<dbReference type="AlphaFoldDB" id="A0A1H4Y6I7"/>
<evidence type="ECO:0000259" key="4">
    <source>
        <dbReference type="SMART" id="SM00062"/>
    </source>
</evidence>
<dbReference type="SMART" id="SM00062">
    <property type="entry name" value="PBPb"/>
    <property type="match status" value="1"/>
</dbReference>
<sequence>MLRRFLLCTLLGLSAPAIGFAQDATSRLDQVLERGQLKVCTTGDYKPYSYLRDDGQYEGIDIAMAQSLAQSLGVRVKWIGTTWKSLMADFHSQQCDIAVGGISVSLERQKTAFFSQPLGVDGKIPLVRCQDLKRYETLEQINQPSVRLIEPPGGTNEIFARAHAPKANLILFADNVKIFDQLLSKQADVMITDASEARFQQKHKPGLCAVHPERYLQYSEKAFLLPRDDMAWKSYVDQWLHLSKATGAYDQVVNQWLATPAP</sequence>
<feature type="signal peptide" evidence="3">
    <location>
        <begin position="1"/>
        <end position="21"/>
    </location>
</feature>
<organism evidence="5 6">
    <name type="scientific">Pseudomonas saponiphila</name>
    <dbReference type="NCBI Taxonomy" id="556534"/>
    <lineage>
        <taxon>Bacteria</taxon>
        <taxon>Pseudomonadati</taxon>
        <taxon>Pseudomonadota</taxon>
        <taxon>Gammaproteobacteria</taxon>
        <taxon>Pseudomonadales</taxon>
        <taxon>Pseudomonadaceae</taxon>
        <taxon>Pseudomonas</taxon>
    </lineage>
</organism>
<evidence type="ECO:0000313" key="5">
    <source>
        <dbReference type="EMBL" id="SED13489.1"/>
    </source>
</evidence>
<evidence type="ECO:0000256" key="1">
    <source>
        <dbReference type="ARBA" id="ARBA00010333"/>
    </source>
</evidence>
<feature type="chain" id="PRO_5011456785" evidence="3">
    <location>
        <begin position="22"/>
        <end position="262"/>
    </location>
</feature>
<evidence type="ECO:0000313" key="6">
    <source>
        <dbReference type="Proteomes" id="UP000198982"/>
    </source>
</evidence>
<proteinExistence type="inferred from homology"/>